<dbReference type="PROSITE" id="PS00107">
    <property type="entry name" value="PROTEIN_KINASE_ATP"/>
    <property type="match status" value="1"/>
</dbReference>
<sequence length="1203" mass="132046">MTPKSPSLAAPGSPGGKSAPSPPLATHANSSDSTSTVRVSSPLNPARPHSGSPHTSPKQRALPLPSITTPPQAAGHTRAQSQSAAAITALPVDIPLARVASSPDGATSPASTWWNRKVHAPRPWQESAKKKKTVPAEQTEGYAHTRQRVIEATASVLGVAAKVAHEGLFIGVDLLRFSPIPGLEIAGVVLLNIWDALELVDMNRLACLRLTERCADILLSVRQEILDAGNAVSNELQAPIASLNESFNDVFAFLQKQAHRSFLHRYLKRDEILRSIAACDARLSDALGQFGMSIQIRTLKLVQANEAHRAKEQAALIESINLGLRLSQPQLTIPEPLSSPPIGDATQIRAILHDIHQQQNERDLTRDIVDLRQLMRTALQTNSDAEMIEVLQVGRDEMPEAIKTLQRALEREVEREMLGESEASAMQASPGGESLYRSRGRLPGRSRAATVSAAADGGVRVFGTMVTTDSESGSSETSARPRDTLDREFMESGIDALRRLSQGQEVSLPSWTITRYEIDLEEKIGIGFFSDVYKGKWREHTVAIKALAETTPRKLFVHEIGIWKTLMHPNVLELLGASSATGDPPYFLVSPYYSNGSLVKYLKGLPDIAPVDFLKMIHEVAKGMEYLHEQGVLHGDLKGTNVLVDDRLHCVISDFGQSDMKSEACRLSGSPLPHGTLRWQAPEMMSGAQAALTPEIDVYAFAMVCVEILTRGSLPWPMMDDDAVKRFVLVDNIRPSLPLTRLSNSPLTNIIHAAWDANPLRRPSFKRISQDLEKLRVETGYSVVESPRPPRFVDQWADSPTRASPDMRPIPLPGFPRESPSLPFLTCMKKLRSPFPAKDDLEVGASSSPAVSDTTLETARGRSLSPIPGLGLTHERPLDDPTHVLQPRGSRASTISLPDTTPDESASETSQIIPYTGYDSPPLADEVTAHARDERRYRMLLQHEYHTSLTLPLWSPAPVELGAVGYLSRPAGAFITLFNSFDPSKTSDGLANSLPNLSDFGKVTHRSQRQDKRNPAQRGMDYLQNLLARKNRDASTPPVVGRTQSFQLRMGHKVAYLYAESTVYRYVEDLGVPKQWFQATIDRVLELYGREHKISKEDVFLVIGTLDVPDYALFVSHSHPDGQVNFNVYTGVKPGQEWGAFSTTMADLSSSMLGGPLYHEEMVGNPLSASNISRVKESSSSPWDSVLLARLRFKTDAAEPTSL</sequence>
<feature type="region of interest" description="Disordered" evidence="5">
    <location>
        <begin position="1"/>
        <end position="84"/>
    </location>
</feature>
<name>W4K192_HETIT</name>
<feature type="compositionally biased region" description="Polar residues" evidence="5">
    <location>
        <begin position="891"/>
        <end position="900"/>
    </location>
</feature>
<keyword evidence="1" id="KW-0723">Serine/threonine-protein kinase</keyword>
<dbReference type="GO" id="GO:0004674">
    <property type="term" value="F:protein serine/threonine kinase activity"/>
    <property type="evidence" value="ECO:0007669"/>
    <property type="project" value="UniProtKB-KW"/>
</dbReference>
<dbReference type="PRINTS" id="PR00109">
    <property type="entry name" value="TYRKINASE"/>
</dbReference>
<dbReference type="STRING" id="747525.W4K192"/>
<keyword evidence="1" id="KW-0418">Kinase</keyword>
<dbReference type="CDD" id="cd21037">
    <property type="entry name" value="MLKL_NTD"/>
    <property type="match status" value="1"/>
</dbReference>
<evidence type="ECO:0000256" key="2">
    <source>
        <dbReference type="ARBA" id="ARBA00022741"/>
    </source>
</evidence>
<feature type="compositionally biased region" description="Basic and acidic residues" evidence="5">
    <location>
        <begin position="873"/>
        <end position="882"/>
    </location>
</feature>
<dbReference type="GeneID" id="20666875"/>
<dbReference type="eggNOG" id="KOG0192">
    <property type="taxonomic scope" value="Eukaryota"/>
</dbReference>
<dbReference type="InterPro" id="IPR051681">
    <property type="entry name" value="Ser/Thr_Kinases-Pseudokinases"/>
</dbReference>
<dbReference type="InterPro" id="IPR008271">
    <property type="entry name" value="Ser/Thr_kinase_AS"/>
</dbReference>
<dbReference type="GO" id="GO:0007166">
    <property type="term" value="P:cell surface receptor signaling pathway"/>
    <property type="evidence" value="ECO:0007669"/>
    <property type="project" value="InterPro"/>
</dbReference>
<dbReference type="RefSeq" id="XP_009548154.1">
    <property type="nucleotide sequence ID" value="XM_009549859.1"/>
</dbReference>
<dbReference type="SUPFAM" id="SSF56112">
    <property type="entry name" value="Protein kinase-like (PK-like)"/>
    <property type="match status" value="1"/>
</dbReference>
<evidence type="ECO:0000256" key="1">
    <source>
        <dbReference type="ARBA" id="ARBA00022527"/>
    </source>
</evidence>
<proteinExistence type="predicted"/>
<evidence type="ECO:0000256" key="4">
    <source>
        <dbReference type="PROSITE-ProRule" id="PRU10141"/>
    </source>
</evidence>
<keyword evidence="1" id="KW-0808">Transferase</keyword>
<evidence type="ECO:0000313" key="8">
    <source>
        <dbReference type="Proteomes" id="UP000030671"/>
    </source>
</evidence>
<feature type="region of interest" description="Disordered" evidence="5">
    <location>
        <begin position="840"/>
        <end position="924"/>
    </location>
</feature>
<dbReference type="InterPro" id="IPR036537">
    <property type="entry name" value="Adaptor_Cbl_N_dom_sf"/>
</dbReference>
<evidence type="ECO:0000256" key="3">
    <source>
        <dbReference type="ARBA" id="ARBA00022840"/>
    </source>
</evidence>
<dbReference type="PROSITE" id="PS00108">
    <property type="entry name" value="PROTEIN_KINASE_ST"/>
    <property type="match status" value="1"/>
</dbReference>
<keyword evidence="8" id="KW-1185">Reference proteome</keyword>
<dbReference type="InterPro" id="IPR011009">
    <property type="entry name" value="Kinase-like_dom_sf"/>
</dbReference>
<dbReference type="OrthoDB" id="1668230at2759"/>
<dbReference type="GO" id="GO:0005524">
    <property type="term" value="F:ATP binding"/>
    <property type="evidence" value="ECO:0007669"/>
    <property type="project" value="UniProtKB-UniRule"/>
</dbReference>
<dbReference type="Proteomes" id="UP000030671">
    <property type="component" value="Unassembled WGS sequence"/>
</dbReference>
<evidence type="ECO:0000313" key="7">
    <source>
        <dbReference type="EMBL" id="ETW79582.1"/>
    </source>
</evidence>
<dbReference type="HOGENOM" id="CLU_001450_0_0_1"/>
<dbReference type="InterPro" id="IPR000719">
    <property type="entry name" value="Prot_kinase_dom"/>
</dbReference>
<dbReference type="InterPro" id="IPR017441">
    <property type="entry name" value="Protein_kinase_ATP_BS"/>
</dbReference>
<feature type="region of interest" description="Disordered" evidence="5">
    <location>
        <begin position="419"/>
        <end position="438"/>
    </location>
</feature>
<organism evidence="7 8">
    <name type="scientific">Heterobasidion irregulare (strain TC 32-1)</name>
    <dbReference type="NCBI Taxonomy" id="747525"/>
    <lineage>
        <taxon>Eukaryota</taxon>
        <taxon>Fungi</taxon>
        <taxon>Dikarya</taxon>
        <taxon>Basidiomycota</taxon>
        <taxon>Agaricomycotina</taxon>
        <taxon>Agaricomycetes</taxon>
        <taxon>Russulales</taxon>
        <taxon>Bondarzewiaceae</taxon>
        <taxon>Heterobasidion</taxon>
        <taxon>Heterobasidion annosum species complex</taxon>
    </lineage>
</organism>
<evidence type="ECO:0000256" key="5">
    <source>
        <dbReference type="SAM" id="MobiDB-lite"/>
    </source>
</evidence>
<feature type="compositionally biased region" description="Low complexity" evidence="5">
    <location>
        <begin position="30"/>
        <end position="41"/>
    </location>
</feature>
<dbReference type="InterPro" id="IPR059179">
    <property type="entry name" value="MLKL-like_MCAfunc"/>
</dbReference>
<dbReference type="EMBL" id="KI925460">
    <property type="protein sequence ID" value="ETW79582.1"/>
    <property type="molecule type" value="Genomic_DNA"/>
</dbReference>
<feature type="compositionally biased region" description="Low complexity" evidence="5">
    <location>
        <begin position="1"/>
        <end position="19"/>
    </location>
</feature>
<keyword evidence="2 4" id="KW-0547">Nucleotide-binding</keyword>
<dbReference type="InParanoid" id="W4K192"/>
<dbReference type="Gene3D" id="1.20.930.20">
    <property type="entry name" value="Adaptor protein Cbl, N-terminal domain"/>
    <property type="match status" value="1"/>
</dbReference>
<dbReference type="KEGG" id="hir:HETIRDRAFT_124459"/>
<feature type="binding site" evidence="4">
    <location>
        <position position="554"/>
    </location>
    <ligand>
        <name>ATP</name>
        <dbReference type="ChEBI" id="CHEBI:30616"/>
    </ligand>
</feature>
<feature type="compositionally biased region" description="Polar residues" evidence="5">
    <location>
        <begin position="845"/>
        <end position="857"/>
    </location>
</feature>
<dbReference type="PANTHER" id="PTHR44329">
    <property type="entry name" value="SERINE/THREONINE-PROTEIN KINASE TNNI3K-RELATED"/>
    <property type="match status" value="1"/>
</dbReference>
<dbReference type="AlphaFoldDB" id="W4K192"/>
<evidence type="ECO:0000259" key="6">
    <source>
        <dbReference type="PROSITE" id="PS50011"/>
    </source>
</evidence>
<reference evidence="7 8" key="1">
    <citation type="journal article" date="2012" name="New Phytol.">
        <title>Insight into trade-off between wood decay and parasitism from the genome of a fungal forest pathogen.</title>
        <authorList>
            <person name="Olson A."/>
            <person name="Aerts A."/>
            <person name="Asiegbu F."/>
            <person name="Belbahri L."/>
            <person name="Bouzid O."/>
            <person name="Broberg A."/>
            <person name="Canback B."/>
            <person name="Coutinho P.M."/>
            <person name="Cullen D."/>
            <person name="Dalman K."/>
            <person name="Deflorio G."/>
            <person name="van Diepen L.T."/>
            <person name="Dunand C."/>
            <person name="Duplessis S."/>
            <person name="Durling M."/>
            <person name="Gonthier P."/>
            <person name="Grimwood J."/>
            <person name="Fossdal C.G."/>
            <person name="Hansson D."/>
            <person name="Henrissat B."/>
            <person name="Hietala A."/>
            <person name="Himmelstrand K."/>
            <person name="Hoffmeister D."/>
            <person name="Hogberg N."/>
            <person name="James T.Y."/>
            <person name="Karlsson M."/>
            <person name="Kohler A."/>
            <person name="Kues U."/>
            <person name="Lee Y.H."/>
            <person name="Lin Y.C."/>
            <person name="Lind M."/>
            <person name="Lindquist E."/>
            <person name="Lombard V."/>
            <person name="Lucas S."/>
            <person name="Lunden K."/>
            <person name="Morin E."/>
            <person name="Murat C."/>
            <person name="Park J."/>
            <person name="Raffaello T."/>
            <person name="Rouze P."/>
            <person name="Salamov A."/>
            <person name="Schmutz J."/>
            <person name="Solheim H."/>
            <person name="Stahlberg J."/>
            <person name="Velez H."/>
            <person name="de Vries R.P."/>
            <person name="Wiebenga A."/>
            <person name="Woodward S."/>
            <person name="Yakovlev I."/>
            <person name="Garbelotto M."/>
            <person name="Martin F."/>
            <person name="Grigoriev I.V."/>
            <person name="Stenlid J."/>
        </authorList>
    </citation>
    <scope>NUCLEOTIDE SEQUENCE [LARGE SCALE GENOMIC DNA]</scope>
    <source>
        <strain evidence="7 8">TC 32-1</strain>
    </source>
</reference>
<keyword evidence="3 4" id="KW-0067">ATP-binding</keyword>
<dbReference type="Gene3D" id="1.10.510.10">
    <property type="entry name" value="Transferase(Phosphotransferase) domain 1"/>
    <property type="match status" value="1"/>
</dbReference>
<dbReference type="PROSITE" id="PS50011">
    <property type="entry name" value="PROTEIN_KINASE_DOM"/>
    <property type="match status" value="1"/>
</dbReference>
<protein>
    <recommendedName>
        <fullName evidence="6">Protein kinase domain-containing protein</fullName>
    </recommendedName>
</protein>
<accession>W4K192</accession>
<dbReference type="Pfam" id="PF07714">
    <property type="entry name" value="PK_Tyr_Ser-Thr"/>
    <property type="match status" value="1"/>
</dbReference>
<dbReference type="InterPro" id="IPR001245">
    <property type="entry name" value="Ser-Thr/Tyr_kinase_cat_dom"/>
</dbReference>
<feature type="domain" description="Protein kinase" evidence="6">
    <location>
        <begin position="518"/>
        <end position="775"/>
    </location>
</feature>
<feature type="region of interest" description="Disordered" evidence="5">
    <location>
        <begin position="121"/>
        <end position="140"/>
    </location>
</feature>
<dbReference type="SMART" id="SM00220">
    <property type="entry name" value="S_TKc"/>
    <property type="match status" value="1"/>
</dbReference>
<gene>
    <name evidence="7" type="ORF">HETIRDRAFT_124459</name>
</gene>